<dbReference type="CDD" id="cd07363">
    <property type="entry name" value="45_DOPA_Dioxygenase"/>
    <property type="match status" value="1"/>
</dbReference>
<comment type="cofactor">
    <cofactor evidence="1">
        <name>Zn(2+)</name>
        <dbReference type="ChEBI" id="CHEBI:29105"/>
    </cofactor>
</comment>
<keyword evidence="8" id="KW-1185">Reference proteome</keyword>
<dbReference type="EMBL" id="FNDU01000004">
    <property type="protein sequence ID" value="SDI02774.1"/>
    <property type="molecule type" value="Genomic_DNA"/>
</dbReference>
<evidence type="ECO:0000313" key="8">
    <source>
        <dbReference type="Proteomes" id="UP000199017"/>
    </source>
</evidence>
<evidence type="ECO:0000256" key="3">
    <source>
        <dbReference type="ARBA" id="ARBA00022723"/>
    </source>
</evidence>
<keyword evidence="4" id="KW-0862">Zinc</keyword>
<dbReference type="InterPro" id="IPR004183">
    <property type="entry name" value="Xdiol_dOase_suB"/>
</dbReference>
<accession>A0A1G8H7Y0</accession>
<gene>
    <name evidence="7" type="ORF">SAMN05216352_104148</name>
</gene>
<dbReference type="Gene3D" id="3.40.830.10">
    <property type="entry name" value="LigB-like"/>
    <property type="match status" value="1"/>
</dbReference>
<keyword evidence="7" id="KW-0223">Dioxygenase</keyword>
<dbReference type="PANTHER" id="PTHR30096:SF0">
    <property type="entry name" value="4,5-DOPA DIOXYGENASE EXTRADIOL-LIKE PROTEIN"/>
    <property type="match status" value="1"/>
</dbReference>
<dbReference type="GO" id="GO:0008270">
    <property type="term" value="F:zinc ion binding"/>
    <property type="evidence" value="ECO:0007669"/>
    <property type="project" value="InterPro"/>
</dbReference>
<feature type="domain" description="Extradiol ring-cleavage dioxygenase class III enzyme subunit B" evidence="6">
    <location>
        <begin position="19"/>
        <end position="259"/>
    </location>
</feature>
<dbReference type="GO" id="GO:0008198">
    <property type="term" value="F:ferrous iron binding"/>
    <property type="evidence" value="ECO:0007669"/>
    <property type="project" value="InterPro"/>
</dbReference>
<evidence type="ECO:0000256" key="4">
    <source>
        <dbReference type="ARBA" id="ARBA00022833"/>
    </source>
</evidence>
<evidence type="ECO:0000256" key="2">
    <source>
        <dbReference type="ARBA" id="ARBA00007581"/>
    </source>
</evidence>
<organism evidence="7 8">
    <name type="scientific">Alteribacillus bidgolensis</name>
    <dbReference type="NCBI Taxonomy" id="930129"/>
    <lineage>
        <taxon>Bacteria</taxon>
        <taxon>Bacillati</taxon>
        <taxon>Bacillota</taxon>
        <taxon>Bacilli</taxon>
        <taxon>Bacillales</taxon>
        <taxon>Bacillaceae</taxon>
        <taxon>Alteribacillus</taxon>
    </lineage>
</organism>
<protein>
    <submittedName>
        <fullName evidence="7">4,5-DOPA dioxygenase extradiol</fullName>
    </submittedName>
</protein>
<reference evidence="7 8" key="1">
    <citation type="submission" date="2016-10" db="EMBL/GenBank/DDBJ databases">
        <authorList>
            <person name="de Groot N.N."/>
        </authorList>
    </citation>
    <scope>NUCLEOTIDE SEQUENCE [LARGE SCALE GENOMIC DNA]</scope>
    <source>
        <strain evidence="8">P4B,CCM 7963,CECT 7998,DSM 25260,IBRC-M 10614,KCTC 13821</strain>
    </source>
</reference>
<sequence length="260" mass="29717">MIPSFFIAHGAPLLALENNSYTQFLHQLGQELPRPQAIVLFSAHWESPAQMVSEVEEYETIHDFGGFPEELFRMNYPANGYPELAKEIENIFSHHGISYHMDATRGLDHGAWVVLKLLYPNADIPVVSMSVNPALSPQEQYKIGKALTSLREKDVMVIGSGGLVHNLSILRMDKDDDKVEEWVLEFDEWLKQTVNNWDTETLFDYQNQAPHASKAVPPFGKEHFIPLFYAMGAADNKQTARLLHNSYRYRNLSHSIWQFG</sequence>
<dbReference type="RefSeq" id="WP_091583627.1">
    <property type="nucleotide sequence ID" value="NZ_FNDU01000004.1"/>
</dbReference>
<comment type="similarity">
    <text evidence="2">Belongs to the DODA-type extradiol aromatic ring-opening dioxygenase family.</text>
</comment>
<dbReference type="InterPro" id="IPR014436">
    <property type="entry name" value="Extradiol_dOase_DODA"/>
</dbReference>
<dbReference type="Pfam" id="PF02900">
    <property type="entry name" value="LigB"/>
    <property type="match status" value="1"/>
</dbReference>
<dbReference type="OrthoDB" id="9790889at2"/>
<dbReference type="PIRSF" id="PIRSF006157">
    <property type="entry name" value="Doxgns_DODA"/>
    <property type="match status" value="1"/>
</dbReference>
<evidence type="ECO:0000256" key="1">
    <source>
        <dbReference type="ARBA" id="ARBA00001947"/>
    </source>
</evidence>
<dbReference type="SUPFAM" id="SSF53213">
    <property type="entry name" value="LigB-like"/>
    <property type="match status" value="1"/>
</dbReference>
<evidence type="ECO:0000313" key="7">
    <source>
        <dbReference type="EMBL" id="SDI02774.1"/>
    </source>
</evidence>
<evidence type="ECO:0000259" key="6">
    <source>
        <dbReference type="Pfam" id="PF02900"/>
    </source>
</evidence>
<dbReference type="PANTHER" id="PTHR30096">
    <property type="entry name" value="4,5-DOPA DIOXYGENASE EXTRADIOL-LIKE PROTEIN"/>
    <property type="match status" value="1"/>
</dbReference>
<keyword evidence="3" id="KW-0479">Metal-binding</keyword>
<dbReference type="Proteomes" id="UP000199017">
    <property type="component" value="Unassembled WGS sequence"/>
</dbReference>
<proteinExistence type="inferred from homology"/>
<dbReference type="AlphaFoldDB" id="A0A1G8H7Y0"/>
<name>A0A1G8H7Y0_9BACI</name>
<dbReference type="GO" id="GO:0016702">
    <property type="term" value="F:oxidoreductase activity, acting on single donors with incorporation of molecular oxygen, incorporation of two atoms of oxygen"/>
    <property type="evidence" value="ECO:0007669"/>
    <property type="project" value="UniProtKB-ARBA"/>
</dbReference>
<evidence type="ECO:0000256" key="5">
    <source>
        <dbReference type="ARBA" id="ARBA00023002"/>
    </source>
</evidence>
<keyword evidence="5" id="KW-0560">Oxidoreductase</keyword>
<dbReference type="STRING" id="930129.SAMN05216352_104148"/>